<feature type="domain" description="Resolvase/invertase-type recombinase catalytic" evidence="1">
    <location>
        <begin position="15"/>
        <end position="166"/>
    </location>
</feature>
<dbReference type="PANTHER" id="PTHR30461:SF23">
    <property type="entry name" value="DNA RECOMBINASE-RELATED"/>
    <property type="match status" value="1"/>
</dbReference>
<feature type="domain" description="Recombinase" evidence="2">
    <location>
        <begin position="173"/>
        <end position="311"/>
    </location>
</feature>
<dbReference type="RefSeq" id="WP_107154510.1">
    <property type="nucleotide sequence ID" value="NZ_PYUC01000041.1"/>
</dbReference>
<proteinExistence type="predicted"/>
<evidence type="ECO:0000313" key="4">
    <source>
        <dbReference type="Proteomes" id="UP000240638"/>
    </source>
</evidence>
<dbReference type="EMBL" id="PYUC01000041">
    <property type="protein sequence ID" value="PTB16725.1"/>
    <property type="molecule type" value="Genomic_DNA"/>
</dbReference>
<dbReference type="SUPFAM" id="SSF53041">
    <property type="entry name" value="Resolvase-like"/>
    <property type="match status" value="1"/>
</dbReference>
<accession>A0A2T3XJL6</accession>
<dbReference type="AlphaFoldDB" id="A0A2T3XJL6"/>
<dbReference type="InterPro" id="IPR038109">
    <property type="entry name" value="DNA_bind_recomb_sf"/>
</dbReference>
<comment type="caution">
    <text evidence="3">The sequence shown here is derived from an EMBL/GenBank/DDBJ whole genome shotgun (WGS) entry which is preliminary data.</text>
</comment>
<reference evidence="3 4" key="1">
    <citation type="submission" date="2018-03" db="EMBL/GenBank/DDBJ databases">
        <title>Whole genome analyses suggest that Burkholderia sensu lato contains two further novel genera in the rhizoxinica-symbiotica group Mycetohabitans gen. nov., and Trinickia gen. nov.: implications for the evolution of diazotrophy and nodulation in the Burkholderiaceae.</title>
        <authorList>
            <person name="Estrada De Los Santos P."/>
            <person name="Palmer M."/>
            <person name="Chavez-Ramirez B."/>
            <person name="Steenkamp E.T."/>
            <person name="Hirsch A.M."/>
            <person name="Manyaka P."/>
            <person name="Maluk M."/>
            <person name="Lafos M."/>
            <person name="Crook M."/>
            <person name="Gross E."/>
            <person name="Simon M.F."/>
            <person name="Bueno Dos Reis Junior F."/>
            <person name="Poole P.S."/>
            <person name="Venter S.N."/>
            <person name="James E.K."/>
        </authorList>
    </citation>
    <scope>NUCLEOTIDE SEQUENCE [LARGE SCALE GENOMIC DNA]</scope>
    <source>
        <strain evidence="3 4">JPY-366</strain>
    </source>
</reference>
<name>A0A2T3XJL6_9BURK</name>
<dbReference type="Proteomes" id="UP000240638">
    <property type="component" value="Unassembled WGS sequence"/>
</dbReference>
<dbReference type="Gene3D" id="3.40.50.1390">
    <property type="entry name" value="Resolvase, N-terminal catalytic domain"/>
    <property type="match status" value="1"/>
</dbReference>
<organism evidence="3 4">
    <name type="scientific">Trinickia symbiotica</name>
    <dbReference type="NCBI Taxonomy" id="863227"/>
    <lineage>
        <taxon>Bacteria</taxon>
        <taxon>Pseudomonadati</taxon>
        <taxon>Pseudomonadota</taxon>
        <taxon>Betaproteobacteria</taxon>
        <taxon>Burkholderiales</taxon>
        <taxon>Burkholderiaceae</taxon>
        <taxon>Trinickia</taxon>
    </lineage>
</organism>
<dbReference type="PROSITE" id="PS51737">
    <property type="entry name" value="RECOMBINASE_DNA_BIND"/>
    <property type="match status" value="1"/>
</dbReference>
<dbReference type="InterPro" id="IPR050639">
    <property type="entry name" value="SSR_resolvase"/>
</dbReference>
<dbReference type="PROSITE" id="PS51736">
    <property type="entry name" value="RECOMBINASES_3"/>
    <property type="match status" value="1"/>
</dbReference>
<dbReference type="GO" id="GO:0003677">
    <property type="term" value="F:DNA binding"/>
    <property type="evidence" value="ECO:0007669"/>
    <property type="project" value="InterPro"/>
</dbReference>
<dbReference type="SMART" id="SM00857">
    <property type="entry name" value="Resolvase"/>
    <property type="match status" value="1"/>
</dbReference>
<dbReference type="CDD" id="cd00338">
    <property type="entry name" value="Ser_Recombinase"/>
    <property type="match status" value="1"/>
</dbReference>
<dbReference type="Gene3D" id="3.90.1750.20">
    <property type="entry name" value="Putative Large Serine Recombinase, Chain B, Domain 2"/>
    <property type="match status" value="1"/>
</dbReference>
<dbReference type="GO" id="GO:0000150">
    <property type="term" value="F:DNA strand exchange activity"/>
    <property type="evidence" value="ECO:0007669"/>
    <property type="project" value="InterPro"/>
</dbReference>
<evidence type="ECO:0000259" key="1">
    <source>
        <dbReference type="PROSITE" id="PS51736"/>
    </source>
</evidence>
<dbReference type="Pfam" id="PF07508">
    <property type="entry name" value="Recombinase"/>
    <property type="match status" value="1"/>
</dbReference>
<protein>
    <submittedName>
        <fullName evidence="3">Transposase</fullName>
    </submittedName>
</protein>
<dbReference type="Pfam" id="PF13408">
    <property type="entry name" value="Zn_ribbon_recom"/>
    <property type="match status" value="1"/>
</dbReference>
<evidence type="ECO:0000259" key="2">
    <source>
        <dbReference type="PROSITE" id="PS51737"/>
    </source>
</evidence>
<dbReference type="InterPro" id="IPR006119">
    <property type="entry name" value="Resolv_N"/>
</dbReference>
<gene>
    <name evidence="3" type="ORF">C9I57_32045</name>
</gene>
<dbReference type="PANTHER" id="PTHR30461">
    <property type="entry name" value="DNA-INVERTASE FROM LAMBDOID PROPHAGE"/>
    <property type="match status" value="1"/>
</dbReference>
<dbReference type="Pfam" id="PF00239">
    <property type="entry name" value="Resolvase"/>
    <property type="match status" value="1"/>
</dbReference>
<dbReference type="InterPro" id="IPR025827">
    <property type="entry name" value="Zn_ribbon_recom_dom"/>
</dbReference>
<dbReference type="InterPro" id="IPR036162">
    <property type="entry name" value="Resolvase-like_N_sf"/>
</dbReference>
<sequence length="705" mass="79944">MNASLKVQPHHLERGAYLYVRQSSMRQVIENVESTKRQYALRGRATALGWRDDQIITIDSDQGESGASASWREGFQRLVTDVGMGRAGIVMGLEVSRLARNNADWHRLLEICALADTLILDEDGVYDPANFNDRLLLGLKGTMSEAELHVIKARLRGGILNKVRRGEYRCPLPTGFVYDEIGNVVLDPDSQVREIIAYFFETFSRVGSASQTVKVFKNEGLRFPSRMRNEKLITFRPLTASTALRTLNNPRYAGAYVYGRRHYRRTADGKNVPRKRERDDWLACIPDAHPGYITWEQFQQNLKILESNGRGYEIARASPPREGAALLQGRAVCGRCGRHFRLRYATRRGRQEAWYVCDRAQGTRGEPCCQSIAGGPIDDAVGALVTAMMTPAAVELALEIRREIEARYDDADRLRLRAIERAQFEADLAQRRFMLVDPNNRLVADTLEREWNGKLRTLAQAQEERERGRHEDRLALDDAIRDRLVAMTTDFKTLWRDQSVPNRERKRLLAHVIEDVTLIKLPAEGTTKIHVRFKGGKTETLTAQNPKSSAQQVKTRPEVLELIDKLLDSHTCSEIANILNEQGIRPGGCVRPGKADIRFNALRVSYLAQRNGLRSRFDRLRDRGMLTKPEAAARLGIHVETLISWVQHSLVTRHSYNDHAYLYELPTSNLPMKHCSRWDRLVDRAAAASATKKSKPSDSTEGVVV</sequence>
<evidence type="ECO:0000313" key="3">
    <source>
        <dbReference type="EMBL" id="PTB16725.1"/>
    </source>
</evidence>
<dbReference type="InterPro" id="IPR011109">
    <property type="entry name" value="DNA_bind_recombinase_dom"/>
</dbReference>